<feature type="region of interest" description="Disordered" evidence="2">
    <location>
        <begin position="270"/>
        <end position="298"/>
    </location>
</feature>
<sequence>MGCASSKIDDLPAVVLCRQRLAFLDDALRQRYALAEAHVAYIESLKSVGASLHNFFDAAEIHSSSNPILSPVLNLPPRRKGDSDEPGRLPSGGFLSHSNSGSHVHFHSDSDDENSGSESLHHLYSPSPLSHRDDIYEGHEILNPHLGVYMHMNYMKKQATPPVSYERRPLSPEKVQMEESTFYHPYYYSNYENSNSNYYDNSNGYMNYGGGGGGGGGRMGGFFGSSPPPAFDTLARQAGAALSSSSKLPPSPPPPITSAWDFLNPFETIDTNYPPYTPSRDSREVREEEGMPDLEDEDDQRGIVEEVHGDEKLVDVIGTGGKNSPRGAEEEEDIGVSDGVAHYRTTPSSLVENDLVKYAVHVADEKIVGEEGGSEEPGNVGSFKGRSGLRNVADVVKEIHVQFERASSSGSELAKMLEVGKLPYQRKNAASQVSSKMLHAITPSLPSTSKDIEVLSTAMDLDEDVRLGSGNLSSTLQKLYLWEKKLLEEVKAEEKLRVIHDKKLQKLRRLDERGAEAHKVDSTRTLVRSLSPKIKMAIQVVDKISVKINKLRDDELWPQLNELIRGLARMWKAMLECHDSQCQAVDGVKGLDAIAFPKNPSDAHLKATMQLEHDLINWTSRFSSWIGAQKGYVRALNSWLLKCLLYEPEETADGIAPFSPGRVGAPPVFVICNQWSQGLERTSEKEVIDSMRAFATTVFGFWERDKVHMQQRMMASKEMERKAKNLEREDLKLQKEIQALDKKTATLSGNVDGLVVYQSDTSSNSNLHNGLQRVFEAMNRFTAESVKAYEELLRRSEEVIQEHGRV</sequence>
<proteinExistence type="predicted"/>
<gene>
    <name evidence="5" type="ORF">Nepgr_004755</name>
</gene>
<accession>A0AAD3S2F8</accession>
<dbReference type="InterPro" id="IPR006868">
    <property type="entry name" value="DUF630"/>
</dbReference>
<dbReference type="Pfam" id="PF04783">
    <property type="entry name" value="DUF630"/>
    <property type="match status" value="1"/>
</dbReference>
<evidence type="ECO:0000313" key="6">
    <source>
        <dbReference type="Proteomes" id="UP001279734"/>
    </source>
</evidence>
<evidence type="ECO:0000256" key="2">
    <source>
        <dbReference type="SAM" id="MobiDB-lite"/>
    </source>
</evidence>
<keyword evidence="6" id="KW-1185">Reference proteome</keyword>
<evidence type="ECO:0000313" key="5">
    <source>
        <dbReference type="EMBL" id="GMH02916.1"/>
    </source>
</evidence>
<evidence type="ECO:0000256" key="1">
    <source>
        <dbReference type="SAM" id="Coils"/>
    </source>
</evidence>
<feature type="compositionally biased region" description="Basic and acidic residues" evidence="2">
    <location>
        <begin position="280"/>
        <end position="289"/>
    </location>
</feature>
<name>A0AAD3S2F8_NEPGR</name>
<protein>
    <submittedName>
        <fullName evidence="5">Uncharacterized protein</fullName>
    </submittedName>
</protein>
<dbReference type="Proteomes" id="UP001279734">
    <property type="component" value="Unassembled WGS sequence"/>
</dbReference>
<dbReference type="EMBL" id="BSYO01000004">
    <property type="protein sequence ID" value="GMH02916.1"/>
    <property type="molecule type" value="Genomic_DNA"/>
</dbReference>
<dbReference type="PANTHER" id="PTHR21450:SF41">
    <property type="entry name" value="RNA POLYMERASE SUBUNIT BETA, PUTATIVE (DUF630 AND DUF632)-RELATED"/>
    <property type="match status" value="1"/>
</dbReference>
<feature type="domain" description="DUF630" evidence="4">
    <location>
        <begin position="1"/>
        <end position="57"/>
    </location>
</feature>
<dbReference type="AlphaFoldDB" id="A0AAD3S2F8"/>
<dbReference type="InterPro" id="IPR006867">
    <property type="entry name" value="DUF632"/>
</dbReference>
<reference evidence="5" key="1">
    <citation type="submission" date="2023-05" db="EMBL/GenBank/DDBJ databases">
        <title>Nepenthes gracilis genome sequencing.</title>
        <authorList>
            <person name="Fukushima K."/>
        </authorList>
    </citation>
    <scope>NUCLEOTIDE SEQUENCE</scope>
    <source>
        <strain evidence="5">SING2019-196</strain>
    </source>
</reference>
<evidence type="ECO:0000259" key="4">
    <source>
        <dbReference type="Pfam" id="PF04783"/>
    </source>
</evidence>
<dbReference type="PANTHER" id="PTHR21450">
    <property type="entry name" value="PROTEIN ALTERED PHOSPHATE STARVATION RESPONSE 1"/>
    <property type="match status" value="1"/>
</dbReference>
<dbReference type="Pfam" id="PF04782">
    <property type="entry name" value="DUF632"/>
    <property type="match status" value="1"/>
</dbReference>
<keyword evidence="1" id="KW-0175">Coiled coil</keyword>
<feature type="compositionally biased region" description="Low complexity" evidence="2">
    <location>
        <begin position="116"/>
        <end position="126"/>
    </location>
</feature>
<feature type="region of interest" description="Disordered" evidence="2">
    <location>
        <begin position="69"/>
        <end position="126"/>
    </location>
</feature>
<feature type="domain" description="DUF632" evidence="3">
    <location>
        <begin position="393"/>
        <end position="698"/>
    </location>
</feature>
<evidence type="ECO:0000259" key="3">
    <source>
        <dbReference type="Pfam" id="PF04782"/>
    </source>
</evidence>
<organism evidence="5 6">
    <name type="scientific">Nepenthes gracilis</name>
    <name type="common">Slender pitcher plant</name>
    <dbReference type="NCBI Taxonomy" id="150966"/>
    <lineage>
        <taxon>Eukaryota</taxon>
        <taxon>Viridiplantae</taxon>
        <taxon>Streptophyta</taxon>
        <taxon>Embryophyta</taxon>
        <taxon>Tracheophyta</taxon>
        <taxon>Spermatophyta</taxon>
        <taxon>Magnoliopsida</taxon>
        <taxon>eudicotyledons</taxon>
        <taxon>Gunneridae</taxon>
        <taxon>Pentapetalae</taxon>
        <taxon>Caryophyllales</taxon>
        <taxon>Nepenthaceae</taxon>
        <taxon>Nepenthes</taxon>
    </lineage>
</organism>
<comment type="caution">
    <text evidence="5">The sequence shown here is derived from an EMBL/GenBank/DDBJ whole genome shotgun (WGS) entry which is preliminary data.</text>
</comment>
<feature type="coiled-coil region" evidence="1">
    <location>
        <begin position="709"/>
        <end position="743"/>
    </location>
</feature>